<dbReference type="AlphaFoldDB" id="A0A8B6BP16"/>
<reference evidence="2" key="1">
    <citation type="submission" date="2018-11" db="EMBL/GenBank/DDBJ databases">
        <authorList>
            <person name="Alioto T."/>
            <person name="Alioto T."/>
        </authorList>
    </citation>
    <scope>NUCLEOTIDE SEQUENCE</scope>
</reference>
<dbReference type="SUPFAM" id="SSF53335">
    <property type="entry name" value="S-adenosyl-L-methionine-dependent methyltransferases"/>
    <property type="match status" value="1"/>
</dbReference>
<accession>A0A8B6BP16</accession>
<sequence length="510" mass="59504">MATFKLDTSHSGEFLYLYRKILARSRFPYSELIVDIGANDGFLSSNSFNFIQHGWNAVLVEPLSEQLHLARHHLSRYIDEYNEKKQYVKYVEAVLGTEDGTVKLIISPDLVSMESHVLREHDYDGTKKVVRTVPGISVGRFVEKYDIPKNFGILSIDAEGQGNKILHQFIDLGYKPGYIIYENLHEKYAETTAETIQYLMRAGYRYLTKRGWNLLFENTGGDLNEDIINGPSSQRKASFTEFMEDHSLETKFTGSTFIHSNGHDTTAIDYFLYQNSYKHSVLEIKKLDIGANVSDHYPIKMVLQHRRYLIQQKSLNDFLKPKINWDRIDKEKYENNINSKLSNKNSEIKSVEDITNAFTQLNEIIKQSTQALIPTRKIGRKRPKLQVMNEEIKVALKNKKIAFFKWKINGRPKETDNLYLKNKKQTTHALRKECRLEVAKRRLCERQKLVDARTADRKMFHKIIKNQRGKLSKFIDQLNVDDEIFYNEDIIEGWSTHFHQLAKKIPNPKL</sequence>
<dbReference type="EMBL" id="UYJE01000410">
    <property type="protein sequence ID" value="VDH93028.1"/>
    <property type="molecule type" value="Genomic_DNA"/>
</dbReference>
<evidence type="ECO:0000313" key="3">
    <source>
        <dbReference type="Proteomes" id="UP000596742"/>
    </source>
</evidence>
<feature type="domain" description="Methyltransferase FkbM" evidence="1">
    <location>
        <begin position="35"/>
        <end position="206"/>
    </location>
</feature>
<dbReference type="SUPFAM" id="SSF56219">
    <property type="entry name" value="DNase I-like"/>
    <property type="match status" value="1"/>
</dbReference>
<dbReference type="Proteomes" id="UP000596742">
    <property type="component" value="Unassembled WGS sequence"/>
</dbReference>
<dbReference type="InterPro" id="IPR006342">
    <property type="entry name" value="FkbM_mtfrase"/>
</dbReference>
<name>A0A8B6BP16_MYTGA</name>
<proteinExistence type="predicted"/>
<dbReference type="InterPro" id="IPR036691">
    <property type="entry name" value="Endo/exonu/phosph_ase_sf"/>
</dbReference>
<keyword evidence="3" id="KW-1185">Reference proteome</keyword>
<comment type="caution">
    <text evidence="2">The sequence shown here is derived from an EMBL/GenBank/DDBJ whole genome shotgun (WGS) entry which is preliminary data.</text>
</comment>
<gene>
    <name evidence="2" type="ORF">MGAL_10B046392</name>
</gene>
<organism evidence="2 3">
    <name type="scientific">Mytilus galloprovincialis</name>
    <name type="common">Mediterranean mussel</name>
    <dbReference type="NCBI Taxonomy" id="29158"/>
    <lineage>
        <taxon>Eukaryota</taxon>
        <taxon>Metazoa</taxon>
        <taxon>Spiralia</taxon>
        <taxon>Lophotrochozoa</taxon>
        <taxon>Mollusca</taxon>
        <taxon>Bivalvia</taxon>
        <taxon>Autobranchia</taxon>
        <taxon>Pteriomorphia</taxon>
        <taxon>Mytilida</taxon>
        <taxon>Mytiloidea</taxon>
        <taxon>Mytilidae</taxon>
        <taxon>Mytilinae</taxon>
        <taxon>Mytilus</taxon>
    </lineage>
</organism>
<evidence type="ECO:0000259" key="1">
    <source>
        <dbReference type="Pfam" id="PF05050"/>
    </source>
</evidence>
<dbReference type="Gene3D" id="3.40.50.150">
    <property type="entry name" value="Vaccinia Virus protein VP39"/>
    <property type="match status" value="1"/>
</dbReference>
<protein>
    <recommendedName>
        <fullName evidence="1">Methyltransferase FkbM domain-containing protein</fullName>
    </recommendedName>
</protein>
<dbReference type="Pfam" id="PF05050">
    <property type="entry name" value="Methyltransf_21"/>
    <property type="match status" value="1"/>
</dbReference>
<evidence type="ECO:0000313" key="2">
    <source>
        <dbReference type="EMBL" id="VDH93028.1"/>
    </source>
</evidence>
<dbReference type="InterPro" id="IPR029063">
    <property type="entry name" value="SAM-dependent_MTases_sf"/>
</dbReference>
<dbReference type="OrthoDB" id="10266791at2759"/>